<accession>A0ABR0FWT2</accession>
<protein>
    <recommendedName>
        <fullName evidence="4">Clr5 domain-containing protein</fullName>
    </recommendedName>
</protein>
<dbReference type="Proteomes" id="UP001322138">
    <property type="component" value="Unassembled WGS sequence"/>
</dbReference>
<evidence type="ECO:0000313" key="2">
    <source>
        <dbReference type="EMBL" id="KAK4647777.1"/>
    </source>
</evidence>
<evidence type="ECO:0000256" key="1">
    <source>
        <dbReference type="SAM" id="MobiDB-lite"/>
    </source>
</evidence>
<feature type="region of interest" description="Disordered" evidence="1">
    <location>
        <begin position="475"/>
        <end position="558"/>
    </location>
</feature>
<dbReference type="GeneID" id="87893170"/>
<feature type="region of interest" description="Disordered" evidence="1">
    <location>
        <begin position="76"/>
        <end position="109"/>
    </location>
</feature>
<feature type="region of interest" description="Disordered" evidence="1">
    <location>
        <begin position="127"/>
        <end position="146"/>
    </location>
</feature>
<feature type="compositionally biased region" description="Polar residues" evidence="1">
    <location>
        <begin position="690"/>
        <end position="711"/>
    </location>
</feature>
<feature type="compositionally biased region" description="Basic and acidic residues" evidence="1">
    <location>
        <begin position="500"/>
        <end position="512"/>
    </location>
</feature>
<proteinExistence type="predicted"/>
<feature type="region of interest" description="Disordered" evidence="1">
    <location>
        <begin position="182"/>
        <end position="257"/>
    </location>
</feature>
<comment type="caution">
    <text evidence="2">The sequence shown here is derived from an EMBL/GenBank/DDBJ whole genome shotgun (WGS) entry which is preliminary data.</text>
</comment>
<dbReference type="RefSeq" id="XP_062736753.1">
    <property type="nucleotide sequence ID" value="XM_062873688.1"/>
</dbReference>
<feature type="compositionally biased region" description="Basic and acidic residues" evidence="1">
    <location>
        <begin position="671"/>
        <end position="684"/>
    </location>
</feature>
<dbReference type="EMBL" id="JAFFGZ010000001">
    <property type="protein sequence ID" value="KAK4647777.1"/>
    <property type="molecule type" value="Genomic_DNA"/>
</dbReference>
<sequence>MSNGSRINIKTLTSQQKSFLHEWIAKNESPSRIAIEFNQHFNPPSPISDRQVTGWKTYHQKQWNDVEYRRTKYAALTSPEPPHHDPISLASNSDQPKSNPPFLDSGLPPLVLSRAPRQQVQQRDPVFGNGHLASANEHPAFENNTAGSFGAGHSAFVSQGASSEGDDRALSDAYALSYARPASGQIRGAARSQTLPRASKRRRVGDYPAYDRRQEGGGQIGPMGRNTSSSTAPPNVMRPLPPSRRSTNPISPRAPMGQYINPPPNFQAPGVPAKNAFGSQALGQTGTGYIPAGIISQEQISQGQAVAFPEEQEEIKATMPYEGSRGKKLVPLKNWHFFLQNFSPRLDGIPQDMQRYLTRNLMTDLTVFGRTPAQDFQGDLEVFVYTAACTPVEAKGVDRDGIWYIGAHDKCGRVFVHRHKWNGDIDSNEAGAIDQWKMRQSGSDVAETCTQNLVREWLSSMRDQDLQPCPMIVKSNRAHQRNGPPKRKQPQEQEVNPNSDNRRVERAPRQDRLAQLVPAPIPSDSSHSQPPPHLPAQPAVEGTQQSYQPPADIFFDPCQAPQNHVQLPVRRYQQHGNRDPSYQAPGPDVRAQVGVFGRREKYPVYSDRRAFSDVSPAPRREIPRQQDRIPPYNWQGDQPGEQEASLEAPQQGAGPNDDYYSSVEDWIPETDIIREGESVEEMRQRLSFLDGTTPSPSNSDLGGTDLDQSISDLGGTNLGQSNSDPG</sequence>
<feature type="region of interest" description="Disordered" evidence="1">
    <location>
        <begin position="573"/>
        <end position="594"/>
    </location>
</feature>
<keyword evidence="3" id="KW-1185">Reference proteome</keyword>
<evidence type="ECO:0000313" key="3">
    <source>
        <dbReference type="Proteomes" id="UP001322138"/>
    </source>
</evidence>
<reference evidence="2 3" key="1">
    <citation type="journal article" date="2023" name="bioRxiv">
        <title>High-quality genome assemblies of four members of thePodospora anserinaspecies complex.</title>
        <authorList>
            <person name="Ament-Velasquez S.L."/>
            <person name="Vogan A.A."/>
            <person name="Wallerman O."/>
            <person name="Hartmann F."/>
            <person name="Gautier V."/>
            <person name="Silar P."/>
            <person name="Giraud T."/>
            <person name="Johannesson H."/>
        </authorList>
    </citation>
    <scope>NUCLEOTIDE SEQUENCE [LARGE SCALE GENOMIC DNA]</scope>
    <source>
        <strain evidence="2 3">CBS 112042</strain>
    </source>
</reference>
<organism evidence="2 3">
    <name type="scientific">Podospora bellae-mahoneyi</name>
    <dbReference type="NCBI Taxonomy" id="2093777"/>
    <lineage>
        <taxon>Eukaryota</taxon>
        <taxon>Fungi</taxon>
        <taxon>Dikarya</taxon>
        <taxon>Ascomycota</taxon>
        <taxon>Pezizomycotina</taxon>
        <taxon>Sordariomycetes</taxon>
        <taxon>Sordariomycetidae</taxon>
        <taxon>Sordariales</taxon>
        <taxon>Podosporaceae</taxon>
        <taxon>Podospora</taxon>
    </lineage>
</organism>
<evidence type="ECO:0008006" key="4">
    <source>
        <dbReference type="Google" id="ProtNLM"/>
    </source>
</evidence>
<gene>
    <name evidence="2" type="ORF">QC761_104330</name>
</gene>
<feature type="compositionally biased region" description="Basic and acidic residues" evidence="1">
    <location>
        <begin position="618"/>
        <end position="627"/>
    </location>
</feature>
<name>A0ABR0FWT2_9PEZI</name>
<feature type="region of interest" description="Disordered" evidence="1">
    <location>
        <begin position="606"/>
        <end position="726"/>
    </location>
</feature>
<feature type="compositionally biased region" description="Basic residues" evidence="1">
    <location>
        <begin position="476"/>
        <end position="488"/>
    </location>
</feature>